<evidence type="ECO:0000259" key="5">
    <source>
        <dbReference type="PROSITE" id="PS50021"/>
    </source>
</evidence>
<evidence type="ECO:0000256" key="1">
    <source>
        <dbReference type="ARBA" id="ARBA00010255"/>
    </source>
</evidence>
<dbReference type="InterPro" id="IPR002048">
    <property type="entry name" value="EF_hand_dom"/>
</dbReference>
<dbReference type="PANTHER" id="PTHR11915">
    <property type="entry name" value="SPECTRIN/FILAMIN RELATED CYTOSKELETAL PROTEIN"/>
    <property type="match status" value="1"/>
</dbReference>
<organism evidence="7 8">
    <name type="scientific">Rhizophlyctis rosea</name>
    <dbReference type="NCBI Taxonomy" id="64517"/>
    <lineage>
        <taxon>Eukaryota</taxon>
        <taxon>Fungi</taxon>
        <taxon>Fungi incertae sedis</taxon>
        <taxon>Chytridiomycota</taxon>
        <taxon>Chytridiomycota incertae sedis</taxon>
        <taxon>Chytridiomycetes</taxon>
        <taxon>Rhizophlyctidales</taxon>
        <taxon>Rhizophlyctidaceae</taxon>
        <taxon>Rhizophlyctis</taxon>
    </lineage>
</organism>
<evidence type="ECO:0000313" key="8">
    <source>
        <dbReference type="Proteomes" id="UP001212841"/>
    </source>
</evidence>
<evidence type="ECO:0008006" key="9">
    <source>
        <dbReference type="Google" id="ProtNLM"/>
    </source>
</evidence>
<keyword evidence="4" id="KW-0009">Actin-binding</keyword>
<dbReference type="FunFam" id="1.10.418.10:FF:000077">
    <property type="entry name" value="Related to alpha-actinin"/>
    <property type="match status" value="1"/>
</dbReference>
<dbReference type="GO" id="GO:0005509">
    <property type="term" value="F:calcium ion binding"/>
    <property type="evidence" value="ECO:0007669"/>
    <property type="project" value="InterPro"/>
</dbReference>
<protein>
    <recommendedName>
        <fullName evidence="9">Alpha-actinin</fullName>
    </recommendedName>
</protein>
<dbReference type="SUPFAM" id="SSF46966">
    <property type="entry name" value="Spectrin repeat"/>
    <property type="match status" value="2"/>
</dbReference>
<name>A0AAD5X2E5_9FUNG</name>
<comment type="similarity">
    <text evidence="1">Belongs to the alpha-actinin family.</text>
</comment>
<dbReference type="EMBL" id="JADGJD010001137">
    <property type="protein sequence ID" value="KAJ3046582.1"/>
    <property type="molecule type" value="Genomic_DNA"/>
</dbReference>
<gene>
    <name evidence="7" type="ORF">HK097_000722</name>
</gene>
<feature type="domain" description="Calponin-homology (CH)" evidence="5">
    <location>
        <begin position="146"/>
        <end position="253"/>
    </location>
</feature>
<dbReference type="InterPro" id="IPR036872">
    <property type="entry name" value="CH_dom_sf"/>
</dbReference>
<reference evidence="7" key="1">
    <citation type="submission" date="2020-05" db="EMBL/GenBank/DDBJ databases">
        <title>Phylogenomic resolution of chytrid fungi.</title>
        <authorList>
            <person name="Stajich J.E."/>
            <person name="Amses K."/>
            <person name="Simmons R."/>
            <person name="Seto K."/>
            <person name="Myers J."/>
            <person name="Bonds A."/>
            <person name="Quandt C.A."/>
            <person name="Barry K."/>
            <person name="Liu P."/>
            <person name="Grigoriev I."/>
            <person name="Longcore J.E."/>
            <person name="James T.Y."/>
        </authorList>
    </citation>
    <scope>NUCLEOTIDE SEQUENCE</scope>
    <source>
        <strain evidence="7">JEL0318</strain>
    </source>
</reference>
<dbReference type="Gene3D" id="1.10.238.10">
    <property type="entry name" value="EF-hand"/>
    <property type="match status" value="2"/>
</dbReference>
<dbReference type="Gene3D" id="1.10.418.10">
    <property type="entry name" value="Calponin-like domain"/>
    <property type="match status" value="2"/>
</dbReference>
<feature type="domain" description="EF-hand" evidence="6">
    <location>
        <begin position="506"/>
        <end position="541"/>
    </location>
</feature>
<sequence>MSQTNLDFIPSKASQEGVQGDYRVMDKQWEQIQKKTFTNWINNQLKKKNLSPITDLSSELSSGEKLIELLEIIGDESLGRYNKNAKLRIQKIENQNKALEFVKRRGVALTNIGAEDIVDSNEKLILGLIWTIILRFTIAEISEEGLSAKEGLLLWCQKRTTPYAADFKIKEFTFSWQDGLALCGLIHRHRPDLLDYWALDKSKKHENTRLAFEVAEQQLGIPKLFEVEDIVDVVKPDERSVMTYVAQYFHAFSSQDKVGTAGRRVHQFGIVSQQAWEMQNDYERRARQFTGDIKNMQGVWSRSEFNGYLDAKRQLNEFETYKSTTKRGWVAERRELDSLLGNIQTKLKTYNLRPYTPPQGLAVADLENGWSQLIRVEGERKRALTAYIRDIKDELRKKYANAANNFQGTVNDISHSLASLEGDLDAQLSTVQGLLLKLEPLNDALKEIERLDGETREANVEENEYTIYSVEDLSFDFGILTQSVVKKSAFIENQIVARGVTNITPQQLEEYSETFRHFDKDGTNSLKPDEFKAALAAEGTAFGSVSTKSFVHLVGVRLRYASKIQDAEFEKVFQSVAQGREDIIFEQFIAYMKSQQEDRTSPDQLKVSFQTLASDKPYITEQDMYRGGLPQAVVDYFKQVLPPKQDGYDYTGFVEGAFVI</sequence>
<dbReference type="Gene3D" id="1.20.58.60">
    <property type="match status" value="2"/>
</dbReference>
<proteinExistence type="inferred from homology"/>
<dbReference type="SMART" id="SM00033">
    <property type="entry name" value="CH"/>
    <property type="match status" value="2"/>
</dbReference>
<comment type="caution">
    <text evidence="7">The sequence shown here is derived from an EMBL/GenBank/DDBJ whole genome shotgun (WGS) entry which is preliminary data.</text>
</comment>
<evidence type="ECO:0000256" key="3">
    <source>
        <dbReference type="ARBA" id="ARBA00022837"/>
    </source>
</evidence>
<keyword evidence="3" id="KW-0106">Calcium</keyword>
<feature type="domain" description="Calponin-homology (CH)" evidence="5">
    <location>
        <begin position="31"/>
        <end position="137"/>
    </location>
</feature>
<dbReference type="SUPFAM" id="SSF47576">
    <property type="entry name" value="Calponin-homology domain, CH-domain"/>
    <property type="match status" value="1"/>
</dbReference>
<dbReference type="PROSITE" id="PS50021">
    <property type="entry name" value="CH"/>
    <property type="match status" value="2"/>
</dbReference>
<dbReference type="FunFam" id="1.10.418.10:FF:000001">
    <property type="entry name" value="Actinin alpha 1"/>
    <property type="match status" value="1"/>
</dbReference>
<dbReference type="SMART" id="SM01184">
    <property type="entry name" value="efhand_Ca_insen"/>
    <property type="match status" value="1"/>
</dbReference>
<evidence type="ECO:0000259" key="6">
    <source>
        <dbReference type="PROSITE" id="PS50222"/>
    </source>
</evidence>
<dbReference type="GO" id="GO:0003779">
    <property type="term" value="F:actin binding"/>
    <property type="evidence" value="ECO:0007669"/>
    <property type="project" value="UniProtKB-KW"/>
</dbReference>
<dbReference type="SUPFAM" id="SSF47473">
    <property type="entry name" value="EF-hand"/>
    <property type="match status" value="1"/>
</dbReference>
<dbReference type="InterPro" id="IPR011992">
    <property type="entry name" value="EF-hand-dom_pair"/>
</dbReference>
<evidence type="ECO:0000313" key="7">
    <source>
        <dbReference type="EMBL" id="KAJ3046582.1"/>
    </source>
</evidence>
<dbReference type="Pfam" id="PF00307">
    <property type="entry name" value="CH"/>
    <property type="match status" value="2"/>
</dbReference>
<dbReference type="PROSITE" id="PS50222">
    <property type="entry name" value="EF_HAND_2"/>
    <property type="match status" value="1"/>
</dbReference>
<dbReference type="AlphaFoldDB" id="A0AAD5X2E5"/>
<dbReference type="InterPro" id="IPR014837">
    <property type="entry name" value="EF-hand_Ca_insen"/>
</dbReference>
<dbReference type="InterPro" id="IPR001589">
    <property type="entry name" value="Actinin_actin-bd_CS"/>
</dbReference>
<keyword evidence="2" id="KW-0677">Repeat</keyword>
<keyword evidence="8" id="KW-1185">Reference proteome</keyword>
<dbReference type="PROSITE" id="PS00020">
    <property type="entry name" value="ACTININ_2"/>
    <property type="match status" value="1"/>
</dbReference>
<evidence type="ECO:0000256" key="2">
    <source>
        <dbReference type="ARBA" id="ARBA00022737"/>
    </source>
</evidence>
<dbReference type="PROSITE" id="PS00019">
    <property type="entry name" value="ACTININ_1"/>
    <property type="match status" value="1"/>
</dbReference>
<evidence type="ECO:0000256" key="4">
    <source>
        <dbReference type="ARBA" id="ARBA00023203"/>
    </source>
</evidence>
<accession>A0AAD5X2E5</accession>
<dbReference type="Pfam" id="PF08726">
    <property type="entry name" value="EFhand_Ca_insen"/>
    <property type="match status" value="1"/>
</dbReference>
<dbReference type="Proteomes" id="UP001212841">
    <property type="component" value="Unassembled WGS sequence"/>
</dbReference>
<dbReference type="InterPro" id="IPR001715">
    <property type="entry name" value="CH_dom"/>
</dbReference>